<dbReference type="InterPro" id="IPR008143">
    <property type="entry name" value="Ala_DH/PNT_CS2"/>
</dbReference>
<evidence type="ECO:0000256" key="1">
    <source>
        <dbReference type="ARBA" id="ARBA00003943"/>
    </source>
</evidence>
<dbReference type="GO" id="GO:0005886">
    <property type="term" value="C:plasma membrane"/>
    <property type="evidence" value="ECO:0007669"/>
    <property type="project" value="TreeGrafter"/>
</dbReference>
<dbReference type="SMART" id="SM01002">
    <property type="entry name" value="AlaDh_PNT_C"/>
    <property type="match status" value="1"/>
</dbReference>
<name>F4QPV5_9CAUL</name>
<dbReference type="EC" id="7.1.1.1" evidence="3"/>
<dbReference type="EMBL" id="GL883079">
    <property type="protein sequence ID" value="EGF90242.1"/>
    <property type="molecule type" value="Genomic_DNA"/>
</dbReference>
<dbReference type="eggNOG" id="COG3288">
    <property type="taxonomic scope" value="Bacteria"/>
</dbReference>
<feature type="domain" description="Alanine dehydrogenase/pyridine nucleotide transhydrogenase N-terminal" evidence="13">
    <location>
        <begin position="6"/>
        <end position="141"/>
    </location>
</feature>
<dbReference type="Pfam" id="PF01262">
    <property type="entry name" value="AlaDh_PNT_C"/>
    <property type="match status" value="1"/>
</dbReference>
<dbReference type="InterPro" id="IPR007886">
    <property type="entry name" value="AlaDH/PNT_N"/>
</dbReference>
<dbReference type="PANTHER" id="PTHR10160">
    <property type="entry name" value="NAD(P) TRANSHYDROGENASE"/>
    <property type="match status" value="1"/>
</dbReference>
<dbReference type="SUPFAM" id="SSF51735">
    <property type="entry name" value="NAD(P)-binding Rossmann-fold domains"/>
    <property type="match status" value="1"/>
</dbReference>
<dbReference type="FunFam" id="3.40.50.720:FF:000188">
    <property type="entry name" value="NAD(P) transhydrogenase alpha subunit 1"/>
    <property type="match status" value="1"/>
</dbReference>
<dbReference type="PROSITE" id="PS00837">
    <property type="entry name" value="ALADH_PNT_2"/>
    <property type="match status" value="1"/>
</dbReference>
<evidence type="ECO:0000256" key="5">
    <source>
        <dbReference type="ARBA" id="ARBA00022857"/>
    </source>
</evidence>
<dbReference type="CDD" id="cd05304">
    <property type="entry name" value="Rubrum_tdh"/>
    <property type="match status" value="1"/>
</dbReference>
<dbReference type="GO" id="GO:0006740">
    <property type="term" value="P:NADPH regeneration"/>
    <property type="evidence" value="ECO:0007669"/>
    <property type="project" value="TreeGrafter"/>
</dbReference>
<proteinExistence type="inferred from homology"/>
<accession>F4QPV5</accession>
<dbReference type="SUPFAM" id="SSF52283">
    <property type="entry name" value="Formate/glycerate dehydrogenase catalytic domain-like"/>
    <property type="match status" value="1"/>
</dbReference>
<dbReference type="GO" id="GO:0008750">
    <property type="term" value="F:proton-translocating NAD(P)+ transhydrogenase activity"/>
    <property type="evidence" value="ECO:0007669"/>
    <property type="project" value="UniProtKB-EC"/>
</dbReference>
<dbReference type="AlphaFoldDB" id="F4QPV5"/>
<gene>
    <name evidence="14" type="ORF">ABI_32580</name>
</gene>
<keyword evidence="7" id="KW-0520">NAD</keyword>
<dbReference type="OrthoDB" id="9804592at2"/>
<evidence type="ECO:0000256" key="2">
    <source>
        <dbReference type="ARBA" id="ARBA00005689"/>
    </source>
</evidence>
<keyword evidence="4" id="KW-0547">Nucleotide-binding</keyword>
<dbReference type="NCBIfam" id="NF006942">
    <property type="entry name" value="PRK09424.1"/>
    <property type="match status" value="1"/>
</dbReference>
<evidence type="ECO:0000256" key="6">
    <source>
        <dbReference type="ARBA" id="ARBA00022967"/>
    </source>
</evidence>
<evidence type="ECO:0000259" key="12">
    <source>
        <dbReference type="SMART" id="SM01002"/>
    </source>
</evidence>
<evidence type="ECO:0000256" key="3">
    <source>
        <dbReference type="ARBA" id="ARBA00012943"/>
    </source>
</evidence>
<reference evidence="15" key="1">
    <citation type="submission" date="2011-03" db="EMBL/GenBank/DDBJ databases">
        <title>Draft genome sequence of Brevundimonas diminuta.</title>
        <authorList>
            <person name="Brown P.J.B."/>
            <person name="Buechlein A."/>
            <person name="Hemmerich C."/>
            <person name="Brun Y.V."/>
        </authorList>
    </citation>
    <scope>NUCLEOTIDE SEQUENCE [LARGE SCALE GENOMIC DNA]</scope>
    <source>
        <strain evidence="15">C19</strain>
    </source>
</reference>
<dbReference type="GO" id="GO:0016491">
    <property type="term" value="F:oxidoreductase activity"/>
    <property type="evidence" value="ECO:0007669"/>
    <property type="project" value="UniProtKB-KW"/>
</dbReference>
<evidence type="ECO:0000256" key="11">
    <source>
        <dbReference type="ARBA" id="ARBA00084087"/>
    </source>
</evidence>
<evidence type="ECO:0000313" key="14">
    <source>
        <dbReference type="EMBL" id="EGF90242.1"/>
    </source>
</evidence>
<keyword evidence="6" id="KW-1278">Translocase</keyword>
<dbReference type="GO" id="GO:0050661">
    <property type="term" value="F:NADP binding"/>
    <property type="evidence" value="ECO:0007669"/>
    <property type="project" value="TreeGrafter"/>
</dbReference>
<evidence type="ECO:0000256" key="4">
    <source>
        <dbReference type="ARBA" id="ARBA00022741"/>
    </source>
</evidence>
<evidence type="ECO:0000256" key="10">
    <source>
        <dbReference type="ARBA" id="ARBA00076996"/>
    </source>
</evidence>
<organism evidence="14 15">
    <name type="scientific">Asticcacaulis biprosthecium C19</name>
    <dbReference type="NCBI Taxonomy" id="715226"/>
    <lineage>
        <taxon>Bacteria</taxon>
        <taxon>Pseudomonadati</taxon>
        <taxon>Pseudomonadota</taxon>
        <taxon>Alphaproteobacteria</taxon>
        <taxon>Caulobacterales</taxon>
        <taxon>Caulobacteraceae</taxon>
        <taxon>Asticcacaulis</taxon>
    </lineage>
</organism>
<dbReference type="HOGENOM" id="CLU_003376_2_1_5"/>
<keyword evidence="15" id="KW-1185">Reference proteome</keyword>
<dbReference type="Pfam" id="PF05222">
    <property type="entry name" value="AlaDh_PNT_N"/>
    <property type="match status" value="1"/>
</dbReference>
<dbReference type="Proteomes" id="UP000006512">
    <property type="component" value="Unassembled WGS sequence"/>
</dbReference>
<comment type="catalytic activity">
    <reaction evidence="8">
        <text>NAD(+) + NADPH + H(+)(in) = NADH + NADP(+) + H(+)(out)</text>
        <dbReference type="Rhea" id="RHEA:47992"/>
        <dbReference type="ChEBI" id="CHEBI:15378"/>
        <dbReference type="ChEBI" id="CHEBI:57540"/>
        <dbReference type="ChEBI" id="CHEBI:57783"/>
        <dbReference type="ChEBI" id="CHEBI:57945"/>
        <dbReference type="ChEBI" id="CHEBI:58349"/>
        <dbReference type="EC" id="7.1.1.1"/>
    </reaction>
</comment>
<dbReference type="RefSeq" id="WP_006274042.1">
    <property type="nucleotide sequence ID" value="NZ_GL883079.1"/>
</dbReference>
<protein>
    <recommendedName>
        <fullName evidence="9">NAD(P) transhydrogenase subunit alpha part 1</fullName>
        <ecNumber evidence="3">7.1.1.1</ecNumber>
    </recommendedName>
    <alternativeName>
        <fullName evidence="11">Nicotinamide nucleotide transhydrogenase subunit alpha 1</fullName>
    </alternativeName>
    <alternativeName>
        <fullName evidence="10">Pyridine nucleotide transhydrogenase subunit alpha 1</fullName>
    </alternativeName>
</protein>
<evidence type="ECO:0000256" key="8">
    <source>
        <dbReference type="ARBA" id="ARBA00048202"/>
    </source>
</evidence>
<comment type="similarity">
    <text evidence="2">Belongs to the AlaDH/PNT family.</text>
</comment>
<dbReference type="SMART" id="SM01003">
    <property type="entry name" value="AlaDh_PNT_N"/>
    <property type="match status" value="1"/>
</dbReference>
<dbReference type="PANTHER" id="PTHR10160:SF19">
    <property type="entry name" value="PROTON-TRANSLOCATING NAD(P)(+) TRANSHYDROGENASE"/>
    <property type="match status" value="1"/>
</dbReference>
<keyword evidence="14" id="KW-0560">Oxidoreductase</keyword>
<evidence type="ECO:0000259" key="13">
    <source>
        <dbReference type="SMART" id="SM01003"/>
    </source>
</evidence>
<comment type="function">
    <text evidence="1">The transhydrogenation between NADH and NADP is coupled to respiration and ATP hydrolysis and functions as a proton pump across the membrane.</text>
</comment>
<feature type="domain" description="Alanine dehydrogenase/pyridine nucleotide transhydrogenase NAD(H)-binding" evidence="12">
    <location>
        <begin position="150"/>
        <end position="316"/>
    </location>
</feature>
<dbReference type="Gene3D" id="3.40.50.720">
    <property type="entry name" value="NAD(P)-binding Rossmann-like Domain"/>
    <property type="match status" value="2"/>
</dbReference>
<sequence>MAVTIAILKESHAGETRVAATPDTVKKWTGAGQTVRVQSGAGLSASISDEAYTAAGATLTGTTAETLEGADIVLKVRPPQASEIAALKPGASVIAQLDGYRDKDALNGLAAANANGYAMEFVPRITRAQVMDVLSSQANLAGYRAVIEAAAAFGKAFPMMMTAAGTVAPAKAFIMGVGVAGLQAIATARRLGAVVTATDVRPATKEQVESLGGKFIAVEDEEFKNAQTAGGYAKEMSAEYKAKQAELITTHIGKQDIVITTALIPGRAAPILVTKEQVASMKPGSVIIDLAAPQGGNVEGCIADQVVDVNGVRIIGFSNIAATIAADASALYARNLQAFVGLLIDKEGNLAPDYEDDILKASLVTRDGAVVHPNLKG</sequence>
<dbReference type="InterPro" id="IPR007698">
    <property type="entry name" value="AlaDH/PNT_NAD(H)-bd"/>
</dbReference>
<dbReference type="STRING" id="715226.ABI_32580"/>
<keyword evidence="5" id="KW-0521">NADP</keyword>
<evidence type="ECO:0000313" key="15">
    <source>
        <dbReference type="Proteomes" id="UP000006512"/>
    </source>
</evidence>
<evidence type="ECO:0000256" key="7">
    <source>
        <dbReference type="ARBA" id="ARBA00023027"/>
    </source>
</evidence>
<dbReference type="InterPro" id="IPR036291">
    <property type="entry name" value="NAD(P)-bd_dom_sf"/>
</dbReference>
<evidence type="ECO:0000256" key="9">
    <source>
        <dbReference type="ARBA" id="ARBA00071353"/>
    </source>
</evidence>